<dbReference type="EMBL" id="AP018694">
    <property type="protein sequence ID" value="BBE16359.1"/>
    <property type="molecule type" value="Genomic_DNA"/>
</dbReference>
<protein>
    <submittedName>
        <fullName evidence="3">Myo-inositol 2-dehydrogenase</fullName>
    </submittedName>
</protein>
<dbReference type="GO" id="GO:0000166">
    <property type="term" value="F:nucleotide binding"/>
    <property type="evidence" value="ECO:0007669"/>
    <property type="project" value="InterPro"/>
</dbReference>
<evidence type="ECO:0000259" key="1">
    <source>
        <dbReference type="Pfam" id="PF01408"/>
    </source>
</evidence>
<dbReference type="Pfam" id="PF01408">
    <property type="entry name" value="GFO_IDH_MocA"/>
    <property type="match status" value="1"/>
</dbReference>
<dbReference type="SUPFAM" id="SSF51735">
    <property type="entry name" value="NAD(P)-binding Rossmann-fold domains"/>
    <property type="match status" value="1"/>
</dbReference>
<dbReference type="AlphaFoldDB" id="A0A5K7S4D2"/>
<dbReference type="PANTHER" id="PTHR43249">
    <property type="entry name" value="UDP-N-ACETYL-2-AMINO-2-DEOXY-D-GLUCURONATE OXIDASE"/>
    <property type="match status" value="1"/>
</dbReference>
<evidence type="ECO:0000313" key="3">
    <source>
        <dbReference type="EMBL" id="BBE16359.1"/>
    </source>
</evidence>
<reference evidence="3" key="1">
    <citation type="journal article" date="2020" name="Int. J. Syst. Evol. Microbiol.">
        <title>Aquipluma nitroreducens gen. nov. sp. nov., a novel facultatively anaerobic bacterium isolated from a freshwater lake.</title>
        <authorList>
            <person name="Watanabe M."/>
            <person name="Kojima H."/>
            <person name="Fukui M."/>
        </authorList>
    </citation>
    <scope>NUCLEOTIDE SEQUENCE</scope>
    <source>
        <strain evidence="3">MeG22</strain>
    </source>
</reference>
<gene>
    <name evidence="3" type="ORF">AQPE_0497</name>
</gene>
<proteinExistence type="predicted"/>
<organism evidence="3 4">
    <name type="scientific">Aquipluma nitroreducens</name>
    <dbReference type="NCBI Taxonomy" id="2010828"/>
    <lineage>
        <taxon>Bacteria</taxon>
        <taxon>Pseudomonadati</taxon>
        <taxon>Bacteroidota</taxon>
        <taxon>Bacteroidia</taxon>
        <taxon>Marinilabiliales</taxon>
        <taxon>Prolixibacteraceae</taxon>
        <taxon>Aquipluma</taxon>
    </lineage>
</organism>
<feature type="domain" description="GFO/IDH/MocA-like oxidoreductase" evidence="2">
    <location>
        <begin position="130"/>
        <end position="252"/>
    </location>
</feature>
<dbReference type="RefSeq" id="WP_318349440.1">
    <property type="nucleotide sequence ID" value="NZ_AP018694.1"/>
</dbReference>
<dbReference type="Pfam" id="PF22725">
    <property type="entry name" value="GFO_IDH_MocA_C3"/>
    <property type="match status" value="1"/>
</dbReference>
<dbReference type="Proteomes" id="UP001193389">
    <property type="component" value="Chromosome"/>
</dbReference>
<dbReference type="InterPro" id="IPR036291">
    <property type="entry name" value="NAD(P)-bd_dom_sf"/>
</dbReference>
<dbReference type="PANTHER" id="PTHR43249:SF1">
    <property type="entry name" value="D-GLUCOSIDE 3-DEHYDROGENASE"/>
    <property type="match status" value="1"/>
</dbReference>
<dbReference type="Gene3D" id="3.30.360.10">
    <property type="entry name" value="Dihydrodipicolinate Reductase, domain 2"/>
    <property type="match status" value="1"/>
</dbReference>
<keyword evidence="4" id="KW-1185">Reference proteome</keyword>
<accession>A0A5K7S4D2</accession>
<name>A0A5K7S4D2_9BACT</name>
<dbReference type="InterPro" id="IPR000683">
    <property type="entry name" value="Gfo/Idh/MocA-like_OxRdtase_N"/>
</dbReference>
<dbReference type="KEGG" id="anf:AQPE_0497"/>
<evidence type="ECO:0000313" key="4">
    <source>
        <dbReference type="Proteomes" id="UP001193389"/>
    </source>
</evidence>
<dbReference type="Gene3D" id="3.40.50.720">
    <property type="entry name" value="NAD(P)-binding Rossmann-like Domain"/>
    <property type="match status" value="1"/>
</dbReference>
<evidence type="ECO:0000259" key="2">
    <source>
        <dbReference type="Pfam" id="PF22725"/>
    </source>
</evidence>
<sequence>MPINVAIIGCAKIAHLHAKAIIQIPELSFKAVWSRTPESAQKFVDEYGVKSYASIPEMIHAENIQMAVICTAHPYHADPAIQAMEAGAHVLIEKPLASTLQDCDRIIEASHRTRRKTGVISQRRYYQPIVRMKKAIDEGKIGTPALGTIQMLGWRDRSYFESDAWRGSWTMEGGGVMVNQAPHPLDLLQWLMGDIDEVFGYWSNLNHPYIEVEDTAVAVIRFKNGGLGNILVSNSQKPGIYGKVHIHGSNGATVGAQPEGGAMFIAGKTTIAEPPKLDLWTVPGEEHLMEEWNKADSDEFHSVDSMTWYFKQQLIDFAEAIQYDRQPIVTAEEGRKTVELFTAIYRSQRDGKPIKFPLQPEYDRDDMDGRL</sequence>
<dbReference type="SUPFAM" id="SSF55347">
    <property type="entry name" value="Glyceraldehyde-3-phosphate dehydrogenase-like, C-terminal domain"/>
    <property type="match status" value="1"/>
</dbReference>
<dbReference type="InterPro" id="IPR055170">
    <property type="entry name" value="GFO_IDH_MocA-like_dom"/>
</dbReference>
<feature type="domain" description="Gfo/Idh/MocA-like oxidoreductase N-terminal" evidence="1">
    <location>
        <begin position="3"/>
        <end position="116"/>
    </location>
</feature>
<dbReference type="InterPro" id="IPR052515">
    <property type="entry name" value="Gfo/Idh/MocA_Oxidoreductase"/>
</dbReference>